<evidence type="ECO:0000313" key="3">
    <source>
        <dbReference type="Proteomes" id="UP000293433"/>
    </source>
</evidence>
<dbReference type="Proteomes" id="UP000293433">
    <property type="component" value="Unassembled WGS sequence"/>
</dbReference>
<organism evidence="2 3">
    <name type="scientific">Sphaerotilus mobilis</name>
    <dbReference type="NCBI Taxonomy" id="47994"/>
    <lineage>
        <taxon>Bacteria</taxon>
        <taxon>Pseudomonadati</taxon>
        <taxon>Pseudomonadota</taxon>
        <taxon>Betaproteobacteria</taxon>
        <taxon>Burkholderiales</taxon>
        <taxon>Sphaerotilaceae</taxon>
        <taxon>Sphaerotilus</taxon>
    </lineage>
</organism>
<dbReference type="PANTHER" id="PTHR35849">
    <property type="entry name" value="BLR2341 PROTEIN"/>
    <property type="match status" value="1"/>
</dbReference>
<protein>
    <submittedName>
        <fullName evidence="2">Anti-sigma B factor antagonist</fullName>
    </submittedName>
</protein>
<reference evidence="2 3" key="1">
    <citation type="submission" date="2019-02" db="EMBL/GenBank/DDBJ databases">
        <title>Genomic Encyclopedia of Type Strains, Phase IV (KMG-IV): sequencing the most valuable type-strain genomes for metagenomic binning, comparative biology and taxonomic classification.</title>
        <authorList>
            <person name="Goeker M."/>
        </authorList>
    </citation>
    <scope>NUCLEOTIDE SEQUENCE [LARGE SCALE GENOMIC DNA]</scope>
    <source>
        <strain evidence="2 3">DSM 10617</strain>
    </source>
</reference>
<dbReference type="InterPro" id="IPR002645">
    <property type="entry name" value="STAS_dom"/>
</dbReference>
<dbReference type="EMBL" id="SGWV01000007">
    <property type="protein sequence ID" value="RZS58237.1"/>
    <property type="molecule type" value="Genomic_DNA"/>
</dbReference>
<feature type="domain" description="STAS" evidence="1">
    <location>
        <begin position="8"/>
        <end position="109"/>
    </location>
</feature>
<dbReference type="OrthoDB" id="8527158at2"/>
<dbReference type="Pfam" id="PF13466">
    <property type="entry name" value="STAS_2"/>
    <property type="match status" value="1"/>
</dbReference>
<dbReference type="AlphaFoldDB" id="A0A4Q7LV99"/>
<keyword evidence="3" id="KW-1185">Reference proteome</keyword>
<accession>A0A4Q7LV99</accession>
<dbReference type="CDD" id="cd07043">
    <property type="entry name" value="STAS_anti-anti-sigma_factors"/>
    <property type="match status" value="1"/>
</dbReference>
<dbReference type="PROSITE" id="PS50801">
    <property type="entry name" value="STAS"/>
    <property type="match status" value="1"/>
</dbReference>
<dbReference type="InterPro" id="IPR058548">
    <property type="entry name" value="MlaB-like_STAS"/>
</dbReference>
<comment type="caution">
    <text evidence="2">The sequence shown here is derived from an EMBL/GenBank/DDBJ whole genome shotgun (WGS) entry which is preliminary data.</text>
</comment>
<name>A0A4Q7LV99_9BURK</name>
<dbReference type="PANTHER" id="PTHR35849:SF2">
    <property type="entry name" value="BLR2341 PROTEIN"/>
    <property type="match status" value="1"/>
</dbReference>
<proteinExistence type="predicted"/>
<evidence type="ECO:0000259" key="1">
    <source>
        <dbReference type="PROSITE" id="PS50801"/>
    </source>
</evidence>
<evidence type="ECO:0000313" key="2">
    <source>
        <dbReference type="EMBL" id="RZS58237.1"/>
    </source>
</evidence>
<sequence length="109" mass="11086">MTHALHALSGDLDIQQAMAQREALLAIVASHAASTPEADLALDLSAVTTCDSSGVQLLLATRNTLKLGGAQLRIVQASAVVRDVLQTFGLQSLLATPASTPASTPAPSA</sequence>
<dbReference type="RefSeq" id="WP_130480398.1">
    <property type="nucleotide sequence ID" value="NZ_SGWV01000007.1"/>
</dbReference>
<dbReference type="InterPro" id="IPR052746">
    <property type="entry name" value="MlaB_ABC_Transporter"/>
</dbReference>
<dbReference type="InterPro" id="IPR036513">
    <property type="entry name" value="STAS_dom_sf"/>
</dbReference>
<dbReference type="SUPFAM" id="SSF52091">
    <property type="entry name" value="SpoIIaa-like"/>
    <property type="match status" value="1"/>
</dbReference>
<dbReference type="Gene3D" id="3.30.750.24">
    <property type="entry name" value="STAS domain"/>
    <property type="match status" value="1"/>
</dbReference>
<gene>
    <name evidence="2" type="ORF">EV685_0519</name>
</gene>